<protein>
    <submittedName>
        <fullName evidence="7">Frizzled-2-like</fullName>
    </submittedName>
</protein>
<dbReference type="PaxDb" id="121845-A0A1S3CW44"/>
<dbReference type="GeneID" id="103505655"/>
<dbReference type="InterPro" id="IPR036790">
    <property type="entry name" value="Frizzled_dom_sf"/>
</dbReference>
<accession>A0A1S3CW44</accession>
<dbReference type="PANTHER" id="PTHR11309">
    <property type="entry name" value="FRIZZLED"/>
    <property type="match status" value="1"/>
</dbReference>
<sequence length="117" mass="12878">MAFSRAMFLALGLLGVLCVGVLAELQPVVVQSSNPNGGNGLNPSGGRCEEITIPMCKGIGYNLTQMPNEMNHDTQDEAGLEVHQFWPLVEIKCSSDLKFFLCSMYTPICIEDYYKVK</sequence>
<feature type="chain" id="PRO_5010178730" evidence="4">
    <location>
        <begin position="24"/>
        <end position="117"/>
    </location>
</feature>
<feature type="disulfide bond" evidence="3">
    <location>
        <begin position="56"/>
        <end position="102"/>
    </location>
</feature>
<gene>
    <name evidence="7" type="primary">LOC103505655</name>
</gene>
<evidence type="ECO:0000313" key="7">
    <source>
        <dbReference type="RefSeq" id="XP_008468232.1"/>
    </source>
</evidence>
<reference evidence="7" key="1">
    <citation type="submission" date="2025-08" db="UniProtKB">
        <authorList>
            <consortium name="RefSeq"/>
        </authorList>
    </citation>
    <scope>IDENTIFICATION</scope>
</reference>
<dbReference type="PANTHER" id="PTHR11309:SF126">
    <property type="entry name" value="FRIZZLED-2"/>
    <property type="match status" value="1"/>
</dbReference>
<dbReference type="Proteomes" id="UP000079169">
    <property type="component" value="Unplaced"/>
</dbReference>
<feature type="signal peptide" evidence="4">
    <location>
        <begin position="1"/>
        <end position="23"/>
    </location>
</feature>
<dbReference type="GO" id="GO:0060070">
    <property type="term" value="P:canonical Wnt signaling pathway"/>
    <property type="evidence" value="ECO:0007669"/>
    <property type="project" value="TreeGrafter"/>
</dbReference>
<dbReference type="GO" id="GO:0005886">
    <property type="term" value="C:plasma membrane"/>
    <property type="evidence" value="ECO:0007669"/>
    <property type="project" value="TreeGrafter"/>
</dbReference>
<keyword evidence="1" id="KW-0217">Developmental protein</keyword>
<feature type="disulfide bond" evidence="3">
    <location>
        <begin position="48"/>
        <end position="109"/>
    </location>
</feature>
<dbReference type="InterPro" id="IPR020067">
    <property type="entry name" value="Frizzled_dom"/>
</dbReference>
<dbReference type="GO" id="GO:0042813">
    <property type="term" value="F:Wnt receptor activity"/>
    <property type="evidence" value="ECO:0007669"/>
    <property type="project" value="TreeGrafter"/>
</dbReference>
<dbReference type="RefSeq" id="XP_008468232.1">
    <property type="nucleotide sequence ID" value="XM_008470010.2"/>
</dbReference>
<dbReference type="SMART" id="SM00063">
    <property type="entry name" value="FRI"/>
    <property type="match status" value="1"/>
</dbReference>
<dbReference type="SUPFAM" id="SSF63501">
    <property type="entry name" value="Frizzled cysteine-rich domain"/>
    <property type="match status" value="1"/>
</dbReference>
<keyword evidence="4" id="KW-0732">Signal</keyword>
<keyword evidence="2 3" id="KW-1015">Disulfide bond</keyword>
<dbReference type="Gene3D" id="1.10.2000.10">
    <property type="entry name" value="Frizzled cysteine-rich domain"/>
    <property type="match status" value="1"/>
</dbReference>
<dbReference type="Pfam" id="PF01392">
    <property type="entry name" value="Fz"/>
    <property type="match status" value="1"/>
</dbReference>
<dbReference type="InterPro" id="IPR015526">
    <property type="entry name" value="Frizzled/SFRP"/>
</dbReference>
<dbReference type="STRING" id="121845.A0A1S3CW44"/>
<proteinExistence type="predicted"/>
<evidence type="ECO:0000313" key="6">
    <source>
        <dbReference type="Proteomes" id="UP000079169"/>
    </source>
</evidence>
<evidence type="ECO:0000259" key="5">
    <source>
        <dbReference type="PROSITE" id="PS50038"/>
    </source>
</evidence>
<evidence type="ECO:0000256" key="3">
    <source>
        <dbReference type="PROSITE-ProRule" id="PRU00090"/>
    </source>
</evidence>
<dbReference type="KEGG" id="dci:103505655"/>
<comment type="caution">
    <text evidence="3">Lacks conserved residue(s) required for the propagation of feature annotation.</text>
</comment>
<dbReference type="GO" id="GO:0035567">
    <property type="term" value="P:non-canonical Wnt signaling pathway"/>
    <property type="evidence" value="ECO:0007669"/>
    <property type="project" value="TreeGrafter"/>
</dbReference>
<evidence type="ECO:0000256" key="4">
    <source>
        <dbReference type="SAM" id="SignalP"/>
    </source>
</evidence>
<dbReference type="AlphaFoldDB" id="A0A1S3CW44"/>
<dbReference type="GO" id="GO:0017147">
    <property type="term" value="F:Wnt-protein binding"/>
    <property type="evidence" value="ECO:0007669"/>
    <property type="project" value="TreeGrafter"/>
</dbReference>
<keyword evidence="6" id="KW-1185">Reference proteome</keyword>
<evidence type="ECO:0000256" key="2">
    <source>
        <dbReference type="ARBA" id="ARBA00023157"/>
    </source>
</evidence>
<feature type="domain" description="FZ" evidence="5">
    <location>
        <begin position="43"/>
        <end position="117"/>
    </location>
</feature>
<organism evidence="6 7">
    <name type="scientific">Diaphorina citri</name>
    <name type="common">Asian citrus psyllid</name>
    <dbReference type="NCBI Taxonomy" id="121845"/>
    <lineage>
        <taxon>Eukaryota</taxon>
        <taxon>Metazoa</taxon>
        <taxon>Ecdysozoa</taxon>
        <taxon>Arthropoda</taxon>
        <taxon>Hexapoda</taxon>
        <taxon>Insecta</taxon>
        <taxon>Pterygota</taxon>
        <taxon>Neoptera</taxon>
        <taxon>Paraneoptera</taxon>
        <taxon>Hemiptera</taxon>
        <taxon>Sternorrhyncha</taxon>
        <taxon>Psylloidea</taxon>
        <taxon>Psyllidae</taxon>
        <taxon>Diaphorininae</taxon>
        <taxon>Diaphorina</taxon>
    </lineage>
</organism>
<dbReference type="PROSITE" id="PS50038">
    <property type="entry name" value="FZ"/>
    <property type="match status" value="1"/>
</dbReference>
<evidence type="ECO:0000256" key="1">
    <source>
        <dbReference type="ARBA" id="ARBA00022473"/>
    </source>
</evidence>
<name>A0A1S3CW44_DIACI</name>